<organism evidence="1 2">
    <name type="scientific">Candidatus Bealeia paramacronuclearis</name>
    <dbReference type="NCBI Taxonomy" id="1921001"/>
    <lineage>
        <taxon>Bacteria</taxon>
        <taxon>Pseudomonadati</taxon>
        <taxon>Pseudomonadota</taxon>
        <taxon>Alphaproteobacteria</taxon>
        <taxon>Holosporales</taxon>
        <taxon>Holosporaceae</taxon>
        <taxon>Candidatus Bealeia</taxon>
    </lineage>
</organism>
<proteinExistence type="predicted"/>
<dbReference type="Pfam" id="PF02643">
    <property type="entry name" value="DUF192"/>
    <property type="match status" value="1"/>
</dbReference>
<evidence type="ECO:0000313" key="2">
    <source>
        <dbReference type="Proteomes" id="UP001330434"/>
    </source>
</evidence>
<dbReference type="InterPro" id="IPR003795">
    <property type="entry name" value="DUF192"/>
</dbReference>
<dbReference type="RefSeq" id="WP_331256187.1">
    <property type="nucleotide sequence ID" value="NZ_CP133270.1"/>
</dbReference>
<protein>
    <submittedName>
        <fullName evidence="1">DUF192 domain-containing protein</fullName>
    </submittedName>
</protein>
<sequence length="140" mass="16044">MKKWVVFLSLFFPTSLWGSELKILTEKGHLLFEAELVTTDAQTSLGLMYRTELKDRHGMLLVMNPQNRTVMWMKNTSIPLDMMFINTQGTIVHIQENTKPYSTKPIGYFTNVLAVFEVPSGTCDKEGIHVGDKVSYHLFQ</sequence>
<dbReference type="InterPro" id="IPR038695">
    <property type="entry name" value="Saro_0823-like_sf"/>
</dbReference>
<keyword evidence="2" id="KW-1185">Reference proteome</keyword>
<reference evidence="1 2" key="1">
    <citation type="journal article" date="2024" name="Environ. Microbiol.">
        <title>Novel evolutionary insights on the interactions of the Holosporales (Alphaproteobacteria) with eukaryotic hosts from comparative genomics.</title>
        <authorList>
            <person name="Giovannini M."/>
            <person name="Petroni G."/>
            <person name="Castelli M."/>
        </authorList>
    </citation>
    <scope>NUCLEOTIDE SEQUENCE [LARGE SCALE GENOMIC DNA]</scope>
    <source>
        <strain evidence="1 2">US_Bl 15I1</strain>
    </source>
</reference>
<accession>A0ABZ2C5H5</accession>
<dbReference type="PANTHER" id="PTHR37953:SF1">
    <property type="entry name" value="UPF0127 PROTEIN MJ1496"/>
    <property type="match status" value="1"/>
</dbReference>
<gene>
    <name evidence="1" type="ORF">Bealeia1_01653</name>
</gene>
<dbReference type="EMBL" id="CP133270">
    <property type="protein sequence ID" value="WVX67447.1"/>
    <property type="molecule type" value="Genomic_DNA"/>
</dbReference>
<dbReference type="Gene3D" id="2.60.120.1140">
    <property type="entry name" value="Protein of unknown function DUF192"/>
    <property type="match status" value="1"/>
</dbReference>
<dbReference type="Proteomes" id="UP001330434">
    <property type="component" value="Chromosome"/>
</dbReference>
<dbReference type="PANTHER" id="PTHR37953">
    <property type="entry name" value="UPF0127 PROTEIN MJ1496"/>
    <property type="match status" value="1"/>
</dbReference>
<name>A0ABZ2C5H5_9PROT</name>
<evidence type="ECO:0000313" key="1">
    <source>
        <dbReference type="EMBL" id="WVX67447.1"/>
    </source>
</evidence>